<dbReference type="EMBL" id="FQYQ01000014">
    <property type="protein sequence ID" value="SHJ26032.1"/>
    <property type="molecule type" value="Genomic_DNA"/>
</dbReference>
<dbReference type="GO" id="GO:0004427">
    <property type="term" value="F:inorganic diphosphate phosphatase activity"/>
    <property type="evidence" value="ECO:0007669"/>
    <property type="project" value="UniProtKB-EC"/>
</dbReference>
<dbReference type="OrthoDB" id="9798247at2"/>
<keyword evidence="5" id="KW-0460">Magnesium</keyword>
<dbReference type="Proteomes" id="UP000184185">
    <property type="component" value="Unassembled WGS sequence"/>
</dbReference>
<dbReference type="Gene3D" id="3.90.80.10">
    <property type="entry name" value="Inorganic pyrophosphatase"/>
    <property type="match status" value="1"/>
</dbReference>
<reference evidence="6 7" key="1">
    <citation type="submission" date="2016-11" db="EMBL/GenBank/DDBJ databases">
        <authorList>
            <person name="Jaros S."/>
            <person name="Januszkiewicz K."/>
            <person name="Wedrychowicz H."/>
        </authorList>
    </citation>
    <scope>NUCLEOTIDE SEQUENCE [LARGE SCALE GENOMIC DNA]</scope>
    <source>
        <strain evidence="6 7">DSM 14809</strain>
    </source>
</reference>
<keyword evidence="3" id="KW-0479">Metal-binding</keyword>
<dbReference type="InterPro" id="IPR008162">
    <property type="entry name" value="Pyrophosphatase"/>
</dbReference>
<dbReference type="GO" id="GO:0006796">
    <property type="term" value="P:phosphate-containing compound metabolic process"/>
    <property type="evidence" value="ECO:0007669"/>
    <property type="project" value="InterPro"/>
</dbReference>
<dbReference type="AlphaFoldDB" id="A0A1M6HUX3"/>
<name>A0A1M6HUX3_PSEXY</name>
<dbReference type="SUPFAM" id="SSF50324">
    <property type="entry name" value="Inorganic pyrophosphatase"/>
    <property type="match status" value="1"/>
</dbReference>
<dbReference type="GO" id="GO:0005737">
    <property type="term" value="C:cytoplasm"/>
    <property type="evidence" value="ECO:0007669"/>
    <property type="project" value="InterPro"/>
</dbReference>
<dbReference type="Pfam" id="PF00719">
    <property type="entry name" value="Pyrophosphatase"/>
    <property type="match status" value="1"/>
</dbReference>
<sequence>MDKIIGTIVKGHIDRPLGSAHPDYPDMIYPINYGYVDDVFAADGEEQDVYVFGTNEPIETFEGKVIAVYHRTNDNEDKWIVSLDGTDYSDEDILSAIEFQEQYFEGELLR</sequence>
<dbReference type="InterPro" id="IPR036649">
    <property type="entry name" value="Pyrophosphatase_sf"/>
</dbReference>
<organism evidence="6 7">
    <name type="scientific">Pseudobutyrivibrio xylanivorans DSM 14809</name>
    <dbReference type="NCBI Taxonomy" id="1123012"/>
    <lineage>
        <taxon>Bacteria</taxon>
        <taxon>Bacillati</taxon>
        <taxon>Bacillota</taxon>
        <taxon>Clostridia</taxon>
        <taxon>Lachnospirales</taxon>
        <taxon>Lachnospiraceae</taxon>
        <taxon>Pseudobutyrivibrio</taxon>
    </lineage>
</organism>
<evidence type="ECO:0000256" key="5">
    <source>
        <dbReference type="ARBA" id="ARBA00022842"/>
    </source>
</evidence>
<evidence type="ECO:0000313" key="7">
    <source>
        <dbReference type="Proteomes" id="UP000184185"/>
    </source>
</evidence>
<evidence type="ECO:0000256" key="3">
    <source>
        <dbReference type="ARBA" id="ARBA00022723"/>
    </source>
</evidence>
<accession>A0A1M6HUX3</accession>
<comment type="cofactor">
    <cofactor evidence="1">
        <name>Mg(2+)</name>
        <dbReference type="ChEBI" id="CHEBI:18420"/>
    </cofactor>
</comment>
<keyword evidence="4" id="KW-0378">Hydrolase</keyword>
<dbReference type="GO" id="GO:0000287">
    <property type="term" value="F:magnesium ion binding"/>
    <property type="evidence" value="ECO:0007669"/>
    <property type="project" value="InterPro"/>
</dbReference>
<evidence type="ECO:0000256" key="2">
    <source>
        <dbReference type="ARBA" id="ARBA00012146"/>
    </source>
</evidence>
<protein>
    <recommendedName>
        <fullName evidence="2">inorganic diphosphatase</fullName>
        <ecNumber evidence="2">3.6.1.1</ecNumber>
    </recommendedName>
</protein>
<evidence type="ECO:0000256" key="1">
    <source>
        <dbReference type="ARBA" id="ARBA00001946"/>
    </source>
</evidence>
<proteinExistence type="predicted"/>
<gene>
    <name evidence="6" type="ORF">SAMN02745725_02117</name>
</gene>
<evidence type="ECO:0000256" key="4">
    <source>
        <dbReference type="ARBA" id="ARBA00022801"/>
    </source>
</evidence>
<keyword evidence="7" id="KW-1185">Reference proteome</keyword>
<dbReference type="EC" id="3.6.1.1" evidence="2"/>
<dbReference type="RefSeq" id="WP_072917546.1">
    <property type="nucleotide sequence ID" value="NZ_FQYQ01000014.1"/>
</dbReference>
<evidence type="ECO:0000313" key="6">
    <source>
        <dbReference type="EMBL" id="SHJ26032.1"/>
    </source>
</evidence>